<gene>
    <name evidence="1" type="ORF">S03H2_62592</name>
</gene>
<dbReference type="AlphaFoldDB" id="X1JJ08"/>
<dbReference type="EMBL" id="BARU01040493">
    <property type="protein sequence ID" value="GAH78284.1"/>
    <property type="molecule type" value="Genomic_DNA"/>
</dbReference>
<reference evidence="1" key="1">
    <citation type="journal article" date="2014" name="Front. Microbiol.">
        <title>High frequency of phylogenetically diverse reductive dehalogenase-homologous genes in deep subseafloor sedimentary metagenomes.</title>
        <authorList>
            <person name="Kawai M."/>
            <person name="Futagami T."/>
            <person name="Toyoda A."/>
            <person name="Takaki Y."/>
            <person name="Nishi S."/>
            <person name="Hori S."/>
            <person name="Arai W."/>
            <person name="Tsubouchi T."/>
            <person name="Morono Y."/>
            <person name="Uchiyama I."/>
            <person name="Ito T."/>
            <person name="Fujiyama A."/>
            <person name="Inagaki F."/>
            <person name="Takami H."/>
        </authorList>
    </citation>
    <scope>NUCLEOTIDE SEQUENCE</scope>
    <source>
        <strain evidence="1">Expedition CK06-06</strain>
    </source>
</reference>
<evidence type="ECO:0000313" key="1">
    <source>
        <dbReference type="EMBL" id="GAH78284.1"/>
    </source>
</evidence>
<proteinExistence type="predicted"/>
<sequence length="39" mass="4557">APRDENIKLYEEGYERYLEVLEEAFKNGFEQESLICSSG</sequence>
<protein>
    <submittedName>
        <fullName evidence="1">Uncharacterized protein</fullName>
    </submittedName>
</protein>
<name>X1JJ08_9ZZZZ</name>
<accession>X1JJ08</accession>
<feature type="non-terminal residue" evidence="1">
    <location>
        <position position="1"/>
    </location>
</feature>
<organism evidence="1">
    <name type="scientific">marine sediment metagenome</name>
    <dbReference type="NCBI Taxonomy" id="412755"/>
    <lineage>
        <taxon>unclassified sequences</taxon>
        <taxon>metagenomes</taxon>
        <taxon>ecological metagenomes</taxon>
    </lineage>
</organism>
<comment type="caution">
    <text evidence="1">The sequence shown here is derived from an EMBL/GenBank/DDBJ whole genome shotgun (WGS) entry which is preliminary data.</text>
</comment>